<name>A0A9W8HCY2_9FUNG</name>
<dbReference type="GO" id="GO:0005829">
    <property type="term" value="C:cytosol"/>
    <property type="evidence" value="ECO:0007669"/>
    <property type="project" value="TreeGrafter"/>
</dbReference>
<evidence type="ECO:0000313" key="4">
    <source>
        <dbReference type="Proteomes" id="UP001140217"/>
    </source>
</evidence>
<dbReference type="InterPro" id="IPR007518">
    <property type="entry name" value="MINDY"/>
</dbReference>
<dbReference type="PANTHER" id="PTHR18063">
    <property type="entry name" value="NF-E2 INDUCIBLE PROTEIN"/>
    <property type="match status" value="1"/>
</dbReference>
<gene>
    <name evidence="3" type="ORF">H4R18_003996</name>
</gene>
<dbReference type="PANTHER" id="PTHR18063:SF6">
    <property type="entry name" value="UBIQUITIN CARBOXYL-TERMINAL HYDROLASE"/>
    <property type="match status" value="1"/>
</dbReference>
<feature type="region of interest" description="Disordered" evidence="1">
    <location>
        <begin position="1"/>
        <end position="39"/>
    </location>
</feature>
<protein>
    <recommendedName>
        <fullName evidence="2">MINDY deubiquitinase domain-containing protein</fullName>
    </recommendedName>
</protein>
<dbReference type="GO" id="GO:0071108">
    <property type="term" value="P:protein K48-linked deubiquitination"/>
    <property type="evidence" value="ECO:0007669"/>
    <property type="project" value="TreeGrafter"/>
</dbReference>
<organism evidence="3 4">
    <name type="scientific">Coemansia javaensis</name>
    <dbReference type="NCBI Taxonomy" id="2761396"/>
    <lineage>
        <taxon>Eukaryota</taxon>
        <taxon>Fungi</taxon>
        <taxon>Fungi incertae sedis</taxon>
        <taxon>Zoopagomycota</taxon>
        <taxon>Kickxellomycotina</taxon>
        <taxon>Kickxellomycetes</taxon>
        <taxon>Kickxellales</taxon>
        <taxon>Kickxellaceae</taxon>
        <taxon>Coemansia</taxon>
    </lineage>
</organism>
<dbReference type="Proteomes" id="UP001140217">
    <property type="component" value="Unassembled WGS sequence"/>
</dbReference>
<proteinExistence type="predicted"/>
<dbReference type="EMBL" id="JANBUL010000175">
    <property type="protein sequence ID" value="KAJ2779477.1"/>
    <property type="molecule type" value="Genomic_DNA"/>
</dbReference>
<comment type="caution">
    <text evidence="3">The sequence shown here is derived from an EMBL/GenBank/DDBJ whole genome shotgun (WGS) entry which is preliminary data.</text>
</comment>
<feature type="compositionally biased region" description="Low complexity" evidence="1">
    <location>
        <begin position="14"/>
        <end position="34"/>
    </location>
</feature>
<feature type="compositionally biased region" description="Basic and acidic residues" evidence="1">
    <location>
        <begin position="429"/>
        <end position="438"/>
    </location>
</feature>
<reference evidence="3" key="1">
    <citation type="submission" date="2022-07" db="EMBL/GenBank/DDBJ databases">
        <title>Phylogenomic reconstructions and comparative analyses of Kickxellomycotina fungi.</title>
        <authorList>
            <person name="Reynolds N.K."/>
            <person name="Stajich J.E."/>
            <person name="Barry K."/>
            <person name="Grigoriev I.V."/>
            <person name="Crous P."/>
            <person name="Smith M.E."/>
        </authorList>
    </citation>
    <scope>NUCLEOTIDE SEQUENCE</scope>
    <source>
        <strain evidence="3">NBRC 105414</strain>
    </source>
</reference>
<dbReference type="InterPro" id="IPR033979">
    <property type="entry name" value="MINDY_domain"/>
</dbReference>
<dbReference type="GO" id="GO:0016807">
    <property type="term" value="F:cysteine-type carboxypeptidase activity"/>
    <property type="evidence" value="ECO:0007669"/>
    <property type="project" value="TreeGrafter"/>
</dbReference>
<feature type="region of interest" description="Disordered" evidence="1">
    <location>
        <begin position="356"/>
        <end position="438"/>
    </location>
</feature>
<feature type="compositionally biased region" description="Low complexity" evidence="1">
    <location>
        <begin position="409"/>
        <end position="424"/>
    </location>
</feature>
<keyword evidence="4" id="KW-1185">Reference proteome</keyword>
<dbReference type="OrthoDB" id="10261212at2759"/>
<dbReference type="AlphaFoldDB" id="A0A9W8HCY2"/>
<evidence type="ECO:0000313" key="3">
    <source>
        <dbReference type="EMBL" id="KAJ2779477.1"/>
    </source>
</evidence>
<dbReference type="Pfam" id="PF04424">
    <property type="entry name" value="MINDY_DUB"/>
    <property type="match status" value="1"/>
</dbReference>
<dbReference type="GO" id="GO:0004843">
    <property type="term" value="F:cysteine-type deubiquitinase activity"/>
    <property type="evidence" value="ECO:0007669"/>
    <property type="project" value="InterPro"/>
</dbReference>
<evidence type="ECO:0000259" key="2">
    <source>
        <dbReference type="Pfam" id="PF04424"/>
    </source>
</evidence>
<dbReference type="GO" id="GO:0071944">
    <property type="term" value="C:cell periphery"/>
    <property type="evidence" value="ECO:0007669"/>
    <property type="project" value="TreeGrafter"/>
</dbReference>
<accession>A0A9W8HCY2</accession>
<sequence length="438" mass="46626">MDDKAKAPEPAPEPAAAAAAAPAATQPAPEAAAEQGDKGADELADIQWLDGETGRVREVKIATQSANGPCPLLALANVLALAGQVRLGTAAQRTTTAAEVAGILANRLFDGPARGEADAAATAAALAQLPRLHRGMDVDPRFGHVRDFANAGETQRVFAAFGVDLVHGWVADPAAEPHVVRALDECGGSYERAVEYILAADELHNTAAAGRRLGAEEQRRAEAALVLGEWLRATATQLTECGLAQLQAQLAGGSLSVMFRNNHFSTLLRRGDGRLFLLCTDDAVAADPRLVWESLDDVHQATAQFVDSQFLPLEPGADGNYAHQGARAAAPGATHDQDAAAQIDSDFALALRLQEQEDQERAKDRERRRERHQRLQVRQDDALPPGMAPAADLYAVPEAPRTGRQPLHAAQGQGQSQSQSQGQARRPKRPDEDRCALM</sequence>
<evidence type="ECO:0000256" key="1">
    <source>
        <dbReference type="SAM" id="MobiDB-lite"/>
    </source>
</evidence>
<dbReference type="GO" id="GO:1990380">
    <property type="term" value="F:K48-linked deubiquitinase activity"/>
    <property type="evidence" value="ECO:0007669"/>
    <property type="project" value="InterPro"/>
</dbReference>
<feature type="domain" description="MINDY deubiquitinase" evidence="2">
    <location>
        <begin position="55"/>
        <end position="310"/>
    </location>
</feature>